<feature type="domain" description="Cation/H+ exchanger transmembrane" evidence="6">
    <location>
        <begin position="23"/>
        <end position="399"/>
    </location>
</feature>
<evidence type="ECO:0000256" key="3">
    <source>
        <dbReference type="ARBA" id="ARBA00022989"/>
    </source>
</evidence>
<evidence type="ECO:0000256" key="1">
    <source>
        <dbReference type="ARBA" id="ARBA00004141"/>
    </source>
</evidence>
<organism evidence="7 8">
    <name type="scientific">Muiribacterium halophilum</name>
    <dbReference type="NCBI Taxonomy" id="2053465"/>
    <lineage>
        <taxon>Bacteria</taxon>
        <taxon>Candidatus Muiribacteriota</taxon>
        <taxon>Candidatus Muiribacteriia</taxon>
        <taxon>Candidatus Muiribacteriales</taxon>
        <taxon>Candidatus Muiribacteriaceae</taxon>
        <taxon>Candidatus Muiribacterium</taxon>
    </lineage>
</organism>
<feature type="transmembrane region" description="Helical" evidence="5">
    <location>
        <begin position="69"/>
        <end position="88"/>
    </location>
</feature>
<dbReference type="Gene3D" id="1.20.1530.20">
    <property type="match status" value="1"/>
</dbReference>
<accession>A0A2N5ZB93</accession>
<name>A0A2N5ZB93_MUIH1</name>
<dbReference type="GO" id="GO:0016020">
    <property type="term" value="C:membrane"/>
    <property type="evidence" value="ECO:0007669"/>
    <property type="project" value="UniProtKB-SubCell"/>
</dbReference>
<protein>
    <recommendedName>
        <fullName evidence="6">Cation/H+ exchanger transmembrane domain-containing protein</fullName>
    </recommendedName>
</protein>
<reference evidence="7 8" key="1">
    <citation type="submission" date="2017-11" db="EMBL/GenBank/DDBJ databases">
        <title>Genome-resolved metagenomics identifies genetic mobility, metabolic interactions, and unexpected diversity in perchlorate-reducing communities.</title>
        <authorList>
            <person name="Barnum T.P."/>
            <person name="Figueroa I.A."/>
            <person name="Carlstrom C.I."/>
            <person name="Lucas L.N."/>
            <person name="Engelbrektson A.L."/>
            <person name="Coates J.D."/>
        </authorList>
    </citation>
    <scope>NUCLEOTIDE SEQUENCE [LARGE SCALE GENOMIC DNA]</scope>
    <source>
        <strain evidence="7">BM706</strain>
    </source>
</reference>
<comment type="subcellular location">
    <subcellularLocation>
        <location evidence="1">Membrane</location>
        <topology evidence="1">Multi-pass membrane protein</topology>
    </subcellularLocation>
</comment>
<feature type="transmembrane region" description="Helical" evidence="5">
    <location>
        <begin position="100"/>
        <end position="120"/>
    </location>
</feature>
<evidence type="ECO:0000256" key="4">
    <source>
        <dbReference type="ARBA" id="ARBA00023136"/>
    </source>
</evidence>
<keyword evidence="3 5" id="KW-1133">Transmembrane helix</keyword>
<comment type="caution">
    <text evidence="7">The sequence shown here is derived from an EMBL/GenBank/DDBJ whole genome shotgun (WGS) entry which is preliminary data.</text>
</comment>
<dbReference type="GO" id="GO:0015297">
    <property type="term" value="F:antiporter activity"/>
    <property type="evidence" value="ECO:0007669"/>
    <property type="project" value="InterPro"/>
</dbReference>
<keyword evidence="2 5" id="KW-0812">Transmembrane</keyword>
<keyword evidence="4 5" id="KW-0472">Membrane</keyword>
<evidence type="ECO:0000313" key="8">
    <source>
        <dbReference type="Proteomes" id="UP000234857"/>
    </source>
</evidence>
<feature type="transmembrane region" description="Helical" evidence="5">
    <location>
        <begin position="310"/>
        <end position="333"/>
    </location>
</feature>
<sequence>MNFLFSLTNNLDIPPLLRMGIVIILAFYLGKSMKFIKLPSIIGFMIVGVIFGPSLFGIINHHLSDSLNFLTEMSLGFVALSIGLELNIKIFKKQVPGMMLVILAESFLAFFLVTIGIYALTDNLPLALIMGGIAPASAPAGTIAVIHEYKASGSLTKALYTVVGFDDGLGIIIYGFAAAFSKSLILKESNMTITEFMNLMKTPFMEVVLSIVIGIIFGVMFCMLLKRLNNPIDIYVMLFGMVLFFTGLSGKLHLSFILTNMVVGMVIENTQKSQLIEKIRSELNSSMPLLFVLFFVLAGVNLHIEEITSLGVLGGVYILLRSVGLISGAWIGATVGRLEDKIRKYLGLGILSQAGVAIGLALITKQEFAYLGPDGVYVGTVVITTVTATSLVFEVIGPILTRIALLKSGEIKQ</sequence>
<dbReference type="EMBL" id="PKTG01000125">
    <property type="protein sequence ID" value="PLX15938.1"/>
    <property type="molecule type" value="Genomic_DNA"/>
</dbReference>
<dbReference type="AlphaFoldDB" id="A0A2N5ZB93"/>
<feature type="transmembrane region" description="Helical" evidence="5">
    <location>
        <begin position="376"/>
        <end position="405"/>
    </location>
</feature>
<dbReference type="InterPro" id="IPR006153">
    <property type="entry name" value="Cation/H_exchanger_TM"/>
</dbReference>
<evidence type="ECO:0000256" key="2">
    <source>
        <dbReference type="ARBA" id="ARBA00022692"/>
    </source>
</evidence>
<evidence type="ECO:0000313" key="7">
    <source>
        <dbReference type="EMBL" id="PLX15938.1"/>
    </source>
</evidence>
<feature type="transmembrane region" description="Helical" evidence="5">
    <location>
        <begin position="41"/>
        <end position="63"/>
    </location>
</feature>
<feature type="transmembrane region" description="Helical" evidence="5">
    <location>
        <begin position="207"/>
        <end position="225"/>
    </location>
</feature>
<evidence type="ECO:0000259" key="6">
    <source>
        <dbReference type="Pfam" id="PF00999"/>
    </source>
</evidence>
<proteinExistence type="predicted"/>
<feature type="transmembrane region" description="Helical" evidence="5">
    <location>
        <begin position="126"/>
        <end position="146"/>
    </location>
</feature>
<feature type="transmembrane region" description="Helical" evidence="5">
    <location>
        <begin position="283"/>
        <end position="304"/>
    </location>
</feature>
<dbReference type="PANTHER" id="PTHR43021">
    <property type="entry name" value="NA(+)/H(+) ANTIPORTER-RELATED"/>
    <property type="match status" value="1"/>
</dbReference>
<feature type="transmembrane region" description="Helical" evidence="5">
    <location>
        <begin position="232"/>
        <end position="248"/>
    </location>
</feature>
<feature type="transmembrane region" description="Helical" evidence="5">
    <location>
        <begin position="12"/>
        <end position="29"/>
    </location>
</feature>
<dbReference type="Proteomes" id="UP000234857">
    <property type="component" value="Unassembled WGS sequence"/>
</dbReference>
<dbReference type="PANTHER" id="PTHR43021:SF2">
    <property type="entry name" value="CATION_H+ EXCHANGER DOMAIN-CONTAINING PROTEIN"/>
    <property type="match status" value="1"/>
</dbReference>
<dbReference type="GO" id="GO:1902600">
    <property type="term" value="P:proton transmembrane transport"/>
    <property type="evidence" value="ECO:0007669"/>
    <property type="project" value="InterPro"/>
</dbReference>
<feature type="transmembrane region" description="Helical" evidence="5">
    <location>
        <begin position="158"/>
        <end position="180"/>
    </location>
</feature>
<gene>
    <name evidence="7" type="ORF">C0601_11810</name>
</gene>
<feature type="transmembrane region" description="Helical" evidence="5">
    <location>
        <begin position="345"/>
        <end position="364"/>
    </location>
</feature>
<dbReference type="Pfam" id="PF00999">
    <property type="entry name" value="Na_H_Exchanger"/>
    <property type="match status" value="1"/>
</dbReference>
<evidence type="ECO:0000256" key="5">
    <source>
        <dbReference type="SAM" id="Phobius"/>
    </source>
</evidence>
<dbReference type="InterPro" id="IPR038770">
    <property type="entry name" value="Na+/solute_symporter_sf"/>
</dbReference>